<evidence type="ECO:0000256" key="3">
    <source>
        <dbReference type="ARBA" id="ARBA00022630"/>
    </source>
</evidence>
<comment type="function">
    <text evidence="1">Nitronate monooxygenase that uses molecular oxygen to catalyze the oxidative denitrification of alkyl nitronates. Acts on propionate 3-nitronate (P3N), the presumed physiological substrate. Probably functions in the detoxification of P3N, a metabolic poison produced by plants and fungi as a defense mechanism.</text>
</comment>
<dbReference type="GO" id="GO:0004318">
    <property type="term" value="F:enoyl-[acyl-carrier-protein] reductase (NADH) activity"/>
    <property type="evidence" value="ECO:0007669"/>
    <property type="project" value="UniProtKB-EC"/>
</dbReference>
<dbReference type="EMBL" id="JAUSUQ010000005">
    <property type="protein sequence ID" value="MDQ0338975.1"/>
    <property type="molecule type" value="Genomic_DNA"/>
</dbReference>
<evidence type="ECO:0000256" key="2">
    <source>
        <dbReference type="ARBA" id="ARBA00013457"/>
    </source>
</evidence>
<protein>
    <recommendedName>
        <fullName evidence="2">Probable nitronate monooxygenase</fullName>
    </recommendedName>
</protein>
<name>A0ABU0CRE5_9BACI</name>
<comment type="caution">
    <text evidence="6">The sequence shown here is derived from an EMBL/GenBank/DDBJ whole genome shotgun (WGS) entry which is preliminary data.</text>
</comment>
<evidence type="ECO:0000256" key="4">
    <source>
        <dbReference type="ARBA" id="ARBA00022643"/>
    </source>
</evidence>
<proteinExistence type="predicted"/>
<dbReference type="PANTHER" id="PTHR32332">
    <property type="entry name" value="2-NITROPROPANE DIOXYGENASE"/>
    <property type="match status" value="1"/>
</dbReference>
<keyword evidence="5 6" id="KW-0560">Oxidoreductase</keyword>
<keyword evidence="3" id="KW-0285">Flavoprotein</keyword>
<accession>A0ABU0CRE5</accession>
<dbReference type="Pfam" id="PF03060">
    <property type="entry name" value="NMO"/>
    <property type="match status" value="2"/>
</dbReference>
<dbReference type="InterPro" id="IPR013785">
    <property type="entry name" value="Aldolase_TIM"/>
</dbReference>
<dbReference type="RefSeq" id="WP_307338201.1">
    <property type="nucleotide sequence ID" value="NZ_JAUSUQ010000005.1"/>
</dbReference>
<dbReference type="SUPFAM" id="SSF51412">
    <property type="entry name" value="Inosine monophosphate dehydrogenase (IMPDH)"/>
    <property type="match status" value="1"/>
</dbReference>
<gene>
    <name evidence="6" type="ORF">J2S00_001761</name>
</gene>
<dbReference type="InterPro" id="IPR004136">
    <property type="entry name" value="NMO"/>
</dbReference>
<evidence type="ECO:0000313" key="6">
    <source>
        <dbReference type="EMBL" id="MDQ0338975.1"/>
    </source>
</evidence>
<sequence length="324" mass="34407">MNWTAKLAAQLKPLTLKYPIIQGGMGNISPPELCVAVSRAGGLGQIGAGSLSSTEVEQKLQKVKEELDEGIDFGVNVPLSVQPDLEKLMDLLIDYQVPVVSLSAGNPKPWIPKLKEAGIKVLVVVATVKQAQKAEAAGADLIVAEGFEAAGKNSSRELTTMTLIPQITQHVQCPVIAAGGIGDGRGLLASLALGAKGVQLGTRLIATKEAYVHVNYQQAILSATDEDTIVVGRRYGLVTRLLNTPYARVLHEQENKGLSLEAFLSKTDEDSHHRGAIEGLLEKGHVNAGQISGAINDIVSVAELLERMMDEAQIALERLFKGGA</sequence>
<keyword evidence="7" id="KW-1185">Reference proteome</keyword>
<dbReference type="PANTHER" id="PTHR32332:SF20">
    <property type="entry name" value="2-NITROPROPANE DIOXYGENASE-LIKE PROTEIN"/>
    <property type="match status" value="1"/>
</dbReference>
<reference evidence="6 7" key="1">
    <citation type="submission" date="2023-07" db="EMBL/GenBank/DDBJ databases">
        <title>Genomic Encyclopedia of Type Strains, Phase IV (KMG-IV): sequencing the most valuable type-strain genomes for metagenomic binning, comparative biology and taxonomic classification.</title>
        <authorList>
            <person name="Goeker M."/>
        </authorList>
    </citation>
    <scope>NUCLEOTIDE SEQUENCE [LARGE SCALE GENOMIC DNA]</scope>
    <source>
        <strain evidence="6 7">DSM 17740</strain>
    </source>
</reference>
<evidence type="ECO:0000313" key="7">
    <source>
        <dbReference type="Proteomes" id="UP001232445"/>
    </source>
</evidence>
<organism evidence="6 7">
    <name type="scientific">Caldalkalibacillus uzonensis</name>
    <dbReference type="NCBI Taxonomy" id="353224"/>
    <lineage>
        <taxon>Bacteria</taxon>
        <taxon>Bacillati</taxon>
        <taxon>Bacillota</taxon>
        <taxon>Bacilli</taxon>
        <taxon>Bacillales</taxon>
        <taxon>Bacillaceae</taxon>
        <taxon>Caldalkalibacillus</taxon>
    </lineage>
</organism>
<dbReference type="Gene3D" id="3.20.20.70">
    <property type="entry name" value="Aldolase class I"/>
    <property type="match status" value="1"/>
</dbReference>
<evidence type="ECO:0000256" key="5">
    <source>
        <dbReference type="ARBA" id="ARBA00023002"/>
    </source>
</evidence>
<dbReference type="Proteomes" id="UP001232445">
    <property type="component" value="Unassembled WGS sequence"/>
</dbReference>
<dbReference type="CDD" id="cd04730">
    <property type="entry name" value="NPD_like"/>
    <property type="match status" value="1"/>
</dbReference>
<evidence type="ECO:0000256" key="1">
    <source>
        <dbReference type="ARBA" id="ARBA00003535"/>
    </source>
</evidence>
<keyword evidence="4" id="KW-0288">FMN</keyword>